<sequence>EPHFGSMILVGTLQKEQAKALQRGMAAKGNFKDEQSLIDRRKSIPILTDDLPSKSLEEGLERTLEPTTIEEEKKEMVENLKNFRIKF</sequence>
<evidence type="ECO:0000313" key="2">
    <source>
        <dbReference type="WBParaSite" id="scaffold43794_cov463.g24180"/>
    </source>
</evidence>
<dbReference type="Proteomes" id="UP000887561">
    <property type="component" value="Unplaced"/>
</dbReference>
<dbReference type="WBParaSite" id="scaffold43794_cov463.g24180">
    <property type="protein sequence ID" value="scaffold43794_cov463.g24180"/>
    <property type="gene ID" value="scaffold43794_cov463.g24180"/>
</dbReference>
<evidence type="ECO:0000313" key="1">
    <source>
        <dbReference type="Proteomes" id="UP000887561"/>
    </source>
</evidence>
<protein>
    <submittedName>
        <fullName evidence="2">Uncharacterized protein</fullName>
    </submittedName>
</protein>
<organism evidence="1 2">
    <name type="scientific">Meloidogyne javanica</name>
    <name type="common">Root-knot nematode worm</name>
    <dbReference type="NCBI Taxonomy" id="6303"/>
    <lineage>
        <taxon>Eukaryota</taxon>
        <taxon>Metazoa</taxon>
        <taxon>Ecdysozoa</taxon>
        <taxon>Nematoda</taxon>
        <taxon>Chromadorea</taxon>
        <taxon>Rhabditida</taxon>
        <taxon>Tylenchina</taxon>
        <taxon>Tylenchomorpha</taxon>
        <taxon>Tylenchoidea</taxon>
        <taxon>Meloidogynidae</taxon>
        <taxon>Meloidogyninae</taxon>
        <taxon>Meloidogyne</taxon>
        <taxon>Meloidogyne incognita group</taxon>
    </lineage>
</organism>
<reference evidence="2" key="1">
    <citation type="submission" date="2022-11" db="UniProtKB">
        <authorList>
            <consortium name="WormBaseParasite"/>
        </authorList>
    </citation>
    <scope>IDENTIFICATION</scope>
</reference>
<keyword evidence="1" id="KW-1185">Reference proteome</keyword>
<proteinExistence type="predicted"/>
<dbReference type="AlphaFoldDB" id="A0A915ML29"/>
<accession>A0A915ML29</accession>
<name>A0A915ML29_MELJA</name>